<dbReference type="PRINTS" id="PR00326">
    <property type="entry name" value="GTP1OBG"/>
</dbReference>
<dbReference type="SUPFAM" id="SSF81271">
    <property type="entry name" value="TGS-like"/>
    <property type="match status" value="1"/>
</dbReference>
<reference evidence="4 5" key="1">
    <citation type="submission" date="2016-03" db="EMBL/GenBank/DDBJ databases">
        <title>Whole genome sequencing of Grifola frondosa 9006-11.</title>
        <authorList>
            <person name="Min B."/>
            <person name="Park H."/>
            <person name="Kim J.-G."/>
            <person name="Cho H."/>
            <person name="Oh Y.-L."/>
            <person name="Kong W.-S."/>
            <person name="Choi I.-G."/>
        </authorList>
    </citation>
    <scope>NUCLEOTIDE SEQUENCE [LARGE SCALE GENOMIC DNA]</scope>
    <source>
        <strain evidence="4 5">9006-11</strain>
    </source>
</reference>
<dbReference type="PROSITE" id="PS51710">
    <property type="entry name" value="G_OBG"/>
    <property type="match status" value="1"/>
</dbReference>
<dbReference type="PANTHER" id="PTHR43127">
    <property type="entry name" value="DEVELOPMENTALLY-REGULATED GTP-BINDING PROTEIN 2"/>
    <property type="match status" value="1"/>
</dbReference>
<proteinExistence type="predicted"/>
<dbReference type="InterPro" id="IPR031662">
    <property type="entry name" value="GTP-binding_2"/>
</dbReference>
<dbReference type="InterPro" id="IPR012675">
    <property type="entry name" value="Beta-grasp_dom_sf"/>
</dbReference>
<dbReference type="InterPro" id="IPR045001">
    <property type="entry name" value="DRG"/>
</dbReference>
<dbReference type="OrthoDB" id="603at2759"/>
<dbReference type="InterPro" id="IPR005225">
    <property type="entry name" value="Small_GTP-bd"/>
</dbReference>
<name>A0A1C7MQL8_GRIFR</name>
<dbReference type="Proteomes" id="UP000092993">
    <property type="component" value="Unassembled WGS sequence"/>
</dbReference>
<dbReference type="InterPro" id="IPR027417">
    <property type="entry name" value="P-loop_NTPase"/>
</dbReference>
<dbReference type="InterPro" id="IPR006074">
    <property type="entry name" value="GTP1-OBG_CS"/>
</dbReference>
<dbReference type="InterPro" id="IPR012676">
    <property type="entry name" value="TGS-like"/>
</dbReference>
<evidence type="ECO:0000256" key="1">
    <source>
        <dbReference type="ARBA" id="ARBA00022741"/>
    </source>
</evidence>
<dbReference type="NCBIfam" id="TIGR00231">
    <property type="entry name" value="small_GTP"/>
    <property type="match status" value="1"/>
</dbReference>
<dbReference type="GO" id="GO:0005525">
    <property type="term" value="F:GTP binding"/>
    <property type="evidence" value="ECO:0007669"/>
    <property type="project" value="UniProtKB-KW"/>
</dbReference>
<dbReference type="Pfam" id="PF01926">
    <property type="entry name" value="MMR_HSR1"/>
    <property type="match status" value="1"/>
</dbReference>
<dbReference type="SUPFAM" id="SSF52540">
    <property type="entry name" value="P-loop containing nucleoside triphosphate hydrolases"/>
    <property type="match status" value="1"/>
</dbReference>
<dbReference type="FunFam" id="3.40.50.300:FF:000740">
    <property type="entry name" value="Putative GTP-binding protein 1"/>
    <property type="match status" value="1"/>
</dbReference>
<dbReference type="Gene3D" id="3.40.50.300">
    <property type="entry name" value="P-loop containing nucleotide triphosphate hydrolases"/>
    <property type="match status" value="2"/>
</dbReference>
<dbReference type="InterPro" id="IPR031167">
    <property type="entry name" value="G_OBG"/>
</dbReference>
<keyword evidence="5" id="KW-1185">Reference proteome</keyword>
<dbReference type="InterPro" id="IPR006073">
    <property type="entry name" value="GTP-bd"/>
</dbReference>
<evidence type="ECO:0000259" key="3">
    <source>
        <dbReference type="PROSITE" id="PS51710"/>
    </source>
</evidence>
<evidence type="ECO:0000313" key="5">
    <source>
        <dbReference type="Proteomes" id="UP000092993"/>
    </source>
</evidence>
<dbReference type="AlphaFoldDB" id="A0A1C7MQL8"/>
<feature type="domain" description="OBG-type G" evidence="3">
    <location>
        <begin position="57"/>
        <end position="290"/>
    </location>
</feature>
<dbReference type="PROSITE" id="PS00905">
    <property type="entry name" value="GTP1_OBG"/>
    <property type="match status" value="1"/>
</dbReference>
<comment type="caution">
    <text evidence="4">The sequence shown here is derived from an EMBL/GenBank/DDBJ whole genome shotgun (WGS) entry which is preliminary data.</text>
</comment>
<dbReference type="GO" id="GO:0003924">
    <property type="term" value="F:GTPase activity"/>
    <property type="evidence" value="ECO:0007669"/>
    <property type="project" value="InterPro"/>
</dbReference>
<protein>
    <submittedName>
        <fullName evidence="4">Developmentally-regulated GTP-binding protein 2</fullName>
    </submittedName>
</protein>
<evidence type="ECO:0000313" key="4">
    <source>
        <dbReference type="EMBL" id="OBZ79148.1"/>
    </source>
</evidence>
<dbReference type="Pfam" id="PF16897">
    <property type="entry name" value="MMR_HSR1_Xtn"/>
    <property type="match status" value="1"/>
</dbReference>
<evidence type="ECO:0000256" key="2">
    <source>
        <dbReference type="ARBA" id="ARBA00023134"/>
    </source>
</evidence>
<organism evidence="4 5">
    <name type="scientific">Grifola frondosa</name>
    <name type="common">Maitake</name>
    <name type="synonym">Polyporus frondosus</name>
    <dbReference type="NCBI Taxonomy" id="5627"/>
    <lineage>
        <taxon>Eukaryota</taxon>
        <taxon>Fungi</taxon>
        <taxon>Dikarya</taxon>
        <taxon>Basidiomycota</taxon>
        <taxon>Agaricomycotina</taxon>
        <taxon>Agaricomycetes</taxon>
        <taxon>Polyporales</taxon>
        <taxon>Grifolaceae</taxon>
        <taxon>Grifola</taxon>
    </lineage>
</organism>
<dbReference type="Gene3D" id="3.10.20.30">
    <property type="match status" value="1"/>
</dbReference>
<dbReference type="EMBL" id="LUGG01000001">
    <property type="protein sequence ID" value="OBZ79148.1"/>
    <property type="molecule type" value="Genomic_DNA"/>
</dbReference>
<keyword evidence="1" id="KW-0547">Nucleotide-binding</keyword>
<accession>A0A1C7MQL8</accession>
<dbReference type="OMA" id="DVCDQVH"/>
<keyword evidence="2" id="KW-0342">GTP-binding</keyword>
<dbReference type="STRING" id="5627.A0A1C7MQL8"/>
<sequence length="375" mass="41894">MLIWLSVVHIAQKNKATEYHLGLLKAKLARYRAQLLEPATKSGGAGTGFDVQKSGDARVALIGFPSVGKSTLLSKCTHTVSETAAYEFTTLTAIPGVIEYQGARIQLLDLPGIVEGASQGRGRGRQVVATAKTADVILIMLDATKSEEQRRLLEIELDAVGIRLNKKKPDVVFKRKTTGGDRASQLIRRQLNTTVKLTKTDEKTIRTILASYKLHNCDVMIREDITTDEFIDVLIGTRKYIPCLYVYNKIDAISLEQMDKLAREDHTVVISCELGLNLDYLIERIWEELDLVKVYTKKRGAHPDLADPICLRRGATIEVGKRSWRMQRYPSVVGGQLPLWSRLNRGKSSKFSPHAQKVGLNHLVQDEDVVSIFTK</sequence>
<gene>
    <name evidence="4" type="primary">DRG2</name>
    <name evidence="4" type="ORF">A0H81_00458</name>
</gene>
<dbReference type="CDD" id="cd01896">
    <property type="entry name" value="DRG"/>
    <property type="match status" value="1"/>
</dbReference>